<name>A0ABQ3K1Z6_9DEIO</name>
<dbReference type="InterPro" id="IPR029787">
    <property type="entry name" value="Nucleotide_cyclase"/>
</dbReference>
<keyword evidence="5 6" id="KW-0472">Membrane</keyword>
<feature type="domain" description="GGDEF" evidence="7">
    <location>
        <begin position="218"/>
        <end position="354"/>
    </location>
</feature>
<dbReference type="PANTHER" id="PTHR45138:SF9">
    <property type="entry name" value="DIGUANYLATE CYCLASE DGCM-RELATED"/>
    <property type="match status" value="1"/>
</dbReference>
<keyword evidence="2" id="KW-1003">Cell membrane</keyword>
<evidence type="ECO:0000256" key="3">
    <source>
        <dbReference type="ARBA" id="ARBA00022692"/>
    </source>
</evidence>
<dbReference type="SUPFAM" id="SSF55073">
    <property type="entry name" value="Nucleotide cyclase"/>
    <property type="match status" value="1"/>
</dbReference>
<feature type="transmembrane region" description="Helical" evidence="6">
    <location>
        <begin position="155"/>
        <end position="178"/>
    </location>
</feature>
<evidence type="ECO:0000256" key="1">
    <source>
        <dbReference type="ARBA" id="ARBA00004651"/>
    </source>
</evidence>
<sequence>MLRTLLLNFSLLITLAYLFSLTLRTWPLRQDLTFRAQATLTASLIAVVLLLQPAEVVPGVIIDMRPVPLVLLALVYGVPAAVVASVPMLLYRFALGGPGVLPAFLSIALILLVTAAVRRHFDSEDLPWPHLALLALVLFSPNGLPILLLPNGRELLAQLYLPLLALNVAGFLTAAVILRDRLRLVRLNALFQRQAQQDALSGLLNRRQFEEDLLHLQPGDLVMMLDIDHFKRINDTYGHAAGDQVITAIGQLLRSTLRASDPAYRYGGEEFAVILHAPQSGSSEMIAERLRSQIAQTPLLVGDEDSAVPLHITASLGGARHTASAEAQRTVALADQALYQAKQEGRNRWVIHREISSSQI</sequence>
<comment type="caution">
    <text evidence="8">The sequence shown here is derived from an EMBL/GenBank/DDBJ whole genome shotgun (WGS) entry which is preliminary data.</text>
</comment>
<gene>
    <name evidence="8" type="ORF">GCM10017783_02410</name>
</gene>
<dbReference type="NCBIfam" id="TIGR00254">
    <property type="entry name" value="GGDEF"/>
    <property type="match status" value="1"/>
</dbReference>
<feature type="transmembrane region" description="Helical" evidence="6">
    <location>
        <begin position="129"/>
        <end position="149"/>
    </location>
</feature>
<accession>A0ABQ3K1Z6</accession>
<dbReference type="InterPro" id="IPR043128">
    <property type="entry name" value="Rev_trsase/Diguanyl_cyclase"/>
</dbReference>
<evidence type="ECO:0000256" key="4">
    <source>
        <dbReference type="ARBA" id="ARBA00022989"/>
    </source>
</evidence>
<dbReference type="RefSeq" id="WP_189641847.1">
    <property type="nucleotide sequence ID" value="NZ_BNAL01000002.1"/>
</dbReference>
<organism evidence="8 9">
    <name type="scientific">Deinococcus piscis</name>
    <dbReference type="NCBI Taxonomy" id="394230"/>
    <lineage>
        <taxon>Bacteria</taxon>
        <taxon>Thermotogati</taxon>
        <taxon>Deinococcota</taxon>
        <taxon>Deinococci</taxon>
        <taxon>Deinococcales</taxon>
        <taxon>Deinococcaceae</taxon>
        <taxon>Deinococcus</taxon>
    </lineage>
</organism>
<evidence type="ECO:0000313" key="8">
    <source>
        <dbReference type="EMBL" id="GHF93952.1"/>
    </source>
</evidence>
<feature type="transmembrane region" description="Helical" evidence="6">
    <location>
        <begin position="69"/>
        <end position="93"/>
    </location>
</feature>
<feature type="transmembrane region" description="Helical" evidence="6">
    <location>
        <begin position="99"/>
        <end position="117"/>
    </location>
</feature>
<evidence type="ECO:0000256" key="5">
    <source>
        <dbReference type="ARBA" id="ARBA00023136"/>
    </source>
</evidence>
<dbReference type="SMART" id="SM00267">
    <property type="entry name" value="GGDEF"/>
    <property type="match status" value="1"/>
</dbReference>
<comment type="subcellular location">
    <subcellularLocation>
        <location evidence="1">Cell membrane</location>
        <topology evidence="1">Multi-pass membrane protein</topology>
    </subcellularLocation>
</comment>
<evidence type="ECO:0000313" key="9">
    <source>
        <dbReference type="Proteomes" id="UP000632154"/>
    </source>
</evidence>
<feature type="transmembrane region" description="Helical" evidence="6">
    <location>
        <begin position="36"/>
        <end position="57"/>
    </location>
</feature>
<dbReference type="Gene3D" id="3.30.70.270">
    <property type="match status" value="1"/>
</dbReference>
<evidence type="ECO:0000259" key="7">
    <source>
        <dbReference type="PROSITE" id="PS50887"/>
    </source>
</evidence>
<evidence type="ECO:0000256" key="6">
    <source>
        <dbReference type="SAM" id="Phobius"/>
    </source>
</evidence>
<protein>
    <submittedName>
        <fullName evidence="8">GGDEF domain-containing protein</fullName>
    </submittedName>
</protein>
<dbReference type="Pfam" id="PF00990">
    <property type="entry name" value="GGDEF"/>
    <property type="match status" value="1"/>
</dbReference>
<proteinExistence type="predicted"/>
<dbReference type="InterPro" id="IPR000160">
    <property type="entry name" value="GGDEF_dom"/>
</dbReference>
<reference evidence="9" key="1">
    <citation type="journal article" date="2019" name="Int. J. Syst. Evol. Microbiol.">
        <title>The Global Catalogue of Microorganisms (GCM) 10K type strain sequencing project: providing services to taxonomists for standard genome sequencing and annotation.</title>
        <authorList>
            <consortium name="The Broad Institute Genomics Platform"/>
            <consortium name="The Broad Institute Genome Sequencing Center for Infectious Disease"/>
            <person name="Wu L."/>
            <person name="Ma J."/>
        </authorList>
    </citation>
    <scope>NUCLEOTIDE SEQUENCE [LARGE SCALE GENOMIC DNA]</scope>
    <source>
        <strain evidence="9">CGMCC 1.18439</strain>
    </source>
</reference>
<dbReference type="PANTHER" id="PTHR45138">
    <property type="entry name" value="REGULATORY COMPONENTS OF SENSORY TRANSDUCTION SYSTEM"/>
    <property type="match status" value="1"/>
</dbReference>
<dbReference type="PROSITE" id="PS50887">
    <property type="entry name" value="GGDEF"/>
    <property type="match status" value="1"/>
</dbReference>
<keyword evidence="9" id="KW-1185">Reference proteome</keyword>
<dbReference type="Pfam" id="PF07694">
    <property type="entry name" value="5TM-5TMR_LYT"/>
    <property type="match status" value="1"/>
</dbReference>
<dbReference type="InterPro" id="IPR050469">
    <property type="entry name" value="Diguanylate_Cyclase"/>
</dbReference>
<evidence type="ECO:0000256" key="2">
    <source>
        <dbReference type="ARBA" id="ARBA00022475"/>
    </source>
</evidence>
<keyword evidence="4 6" id="KW-1133">Transmembrane helix</keyword>
<dbReference type="InterPro" id="IPR011620">
    <property type="entry name" value="Sig_transdc_His_kinase_LytS_TM"/>
</dbReference>
<dbReference type="Proteomes" id="UP000632154">
    <property type="component" value="Unassembled WGS sequence"/>
</dbReference>
<dbReference type="CDD" id="cd01949">
    <property type="entry name" value="GGDEF"/>
    <property type="match status" value="1"/>
</dbReference>
<dbReference type="EMBL" id="BNAL01000002">
    <property type="protein sequence ID" value="GHF93952.1"/>
    <property type="molecule type" value="Genomic_DNA"/>
</dbReference>
<keyword evidence="3 6" id="KW-0812">Transmembrane</keyword>